<feature type="domain" description="HEPN" evidence="1">
    <location>
        <begin position="15"/>
        <end position="121"/>
    </location>
</feature>
<dbReference type="SMART" id="SM00748">
    <property type="entry name" value="HEPN"/>
    <property type="match status" value="1"/>
</dbReference>
<dbReference type="SUPFAM" id="SSF81593">
    <property type="entry name" value="Nucleotidyltransferase substrate binding subunit/domain"/>
    <property type="match status" value="1"/>
</dbReference>
<gene>
    <name evidence="2" type="ORF">C4520_21485</name>
</gene>
<sequence>MNDKKRDLAKAWLKKAQNDLVTASQTLLLPDGPTDTVCFHAQQAVEKALKAMLVYQNVAFPKIHDSLKLLDLVLPSAPDLEKYRQRFAEVSGYAIEVRYPSDLVEPTREEALQAFKFAEEVVQKIAARLI</sequence>
<evidence type="ECO:0000313" key="2">
    <source>
        <dbReference type="EMBL" id="RJP14293.1"/>
    </source>
</evidence>
<accession>A0A3A4MVL2</accession>
<name>A0A3A4MVL2_ABYX5</name>
<dbReference type="PROSITE" id="PS50910">
    <property type="entry name" value="HEPN"/>
    <property type="match status" value="1"/>
</dbReference>
<comment type="caution">
    <text evidence="2">The sequence shown here is derived from an EMBL/GenBank/DDBJ whole genome shotgun (WGS) entry which is preliminary data.</text>
</comment>
<dbReference type="Proteomes" id="UP000265882">
    <property type="component" value="Unassembled WGS sequence"/>
</dbReference>
<protein>
    <submittedName>
        <fullName evidence="2">HEPN domain-containing protein</fullName>
    </submittedName>
</protein>
<proteinExistence type="predicted"/>
<evidence type="ECO:0000259" key="1">
    <source>
        <dbReference type="PROSITE" id="PS50910"/>
    </source>
</evidence>
<reference evidence="2 3" key="1">
    <citation type="journal article" date="2017" name="ISME J.">
        <title>Energy and carbon metabolisms in a deep terrestrial subsurface fluid microbial community.</title>
        <authorList>
            <person name="Momper L."/>
            <person name="Jungbluth S.P."/>
            <person name="Lee M.D."/>
            <person name="Amend J.P."/>
        </authorList>
    </citation>
    <scope>NUCLEOTIDE SEQUENCE [LARGE SCALE GENOMIC DNA]</scope>
    <source>
        <strain evidence="2">SURF_5</strain>
    </source>
</reference>
<dbReference type="AlphaFoldDB" id="A0A3A4MVL2"/>
<dbReference type="Gene3D" id="1.20.120.330">
    <property type="entry name" value="Nucleotidyltransferases domain 2"/>
    <property type="match status" value="1"/>
</dbReference>
<evidence type="ECO:0000313" key="3">
    <source>
        <dbReference type="Proteomes" id="UP000265882"/>
    </source>
</evidence>
<dbReference type="InterPro" id="IPR007842">
    <property type="entry name" value="HEPN_dom"/>
</dbReference>
<dbReference type="EMBL" id="QZKU01000144">
    <property type="protein sequence ID" value="RJP14293.1"/>
    <property type="molecule type" value="Genomic_DNA"/>
</dbReference>
<dbReference type="Pfam" id="PF05168">
    <property type="entry name" value="HEPN"/>
    <property type="match status" value="1"/>
</dbReference>
<organism evidence="2 3">
    <name type="scientific">Abyssobacteria bacterium (strain SURF_5)</name>
    <dbReference type="NCBI Taxonomy" id="2093360"/>
    <lineage>
        <taxon>Bacteria</taxon>
        <taxon>Pseudomonadati</taxon>
        <taxon>Candidatus Hydrogenedentota</taxon>
        <taxon>Candidatus Abyssobacteria</taxon>
    </lineage>
</organism>